<keyword evidence="6 10" id="KW-0028">Amino-acid biosynthesis</keyword>
<dbReference type="SMART" id="SM00917">
    <property type="entry name" value="LeuA_dimer"/>
    <property type="match status" value="1"/>
</dbReference>
<dbReference type="Proteomes" id="UP001230328">
    <property type="component" value="Unassembled WGS sequence"/>
</dbReference>
<dbReference type="PROSITE" id="PS00816">
    <property type="entry name" value="AIPM_HOMOCIT_SYNTH_2"/>
    <property type="match status" value="1"/>
</dbReference>
<evidence type="ECO:0000256" key="1">
    <source>
        <dbReference type="ARBA" id="ARBA00000064"/>
    </source>
</evidence>
<dbReference type="PANTHER" id="PTHR46911">
    <property type="match status" value="1"/>
</dbReference>
<dbReference type="PROSITE" id="PS00815">
    <property type="entry name" value="AIPM_HOMOCIT_SYNTH_1"/>
    <property type="match status" value="1"/>
</dbReference>
<dbReference type="Pfam" id="PF22615">
    <property type="entry name" value="IPMS_D2"/>
    <property type="match status" value="1"/>
</dbReference>
<evidence type="ECO:0000313" key="12">
    <source>
        <dbReference type="EMBL" id="MDQ1029375.1"/>
    </source>
</evidence>
<comment type="pathway">
    <text evidence="2 10">Amino-acid biosynthesis; L-leucine biosynthesis; L-leucine from 3-methyl-2-oxobutanoate: step 1/4.</text>
</comment>
<dbReference type="CDD" id="cd07942">
    <property type="entry name" value="DRE_TIM_LeuA"/>
    <property type="match status" value="1"/>
</dbReference>
<evidence type="ECO:0000259" key="11">
    <source>
        <dbReference type="PROSITE" id="PS50991"/>
    </source>
</evidence>
<dbReference type="InterPro" id="IPR000891">
    <property type="entry name" value="PYR_CT"/>
</dbReference>
<feature type="binding site" evidence="10">
    <location>
        <position position="253"/>
    </location>
    <ligand>
        <name>Mg(2+)</name>
        <dbReference type="ChEBI" id="CHEBI:18420"/>
    </ligand>
</feature>
<dbReference type="InterPro" id="IPR039371">
    <property type="entry name" value="LeuA_N_DRE-TIM"/>
</dbReference>
<evidence type="ECO:0000256" key="4">
    <source>
        <dbReference type="ARBA" id="ARBA00012973"/>
    </source>
</evidence>
<comment type="function">
    <text evidence="10">Catalyzes the condensation of the acetyl group of acetyl-CoA with 3-methyl-2-oxobutanoate (2-ketoisovalerate) to form 3-carboxy-3-hydroxy-4-methylpentanoate (2-isopropylmalate).</text>
</comment>
<comment type="subunit">
    <text evidence="10">Homodimer.</text>
</comment>
<evidence type="ECO:0000256" key="3">
    <source>
        <dbReference type="ARBA" id="ARBA00009767"/>
    </source>
</evidence>
<feature type="binding site" evidence="10">
    <location>
        <position position="255"/>
    </location>
    <ligand>
        <name>Mg(2+)</name>
        <dbReference type="ChEBI" id="CHEBI:18420"/>
    </ligand>
</feature>
<dbReference type="InterPro" id="IPR054692">
    <property type="entry name" value="LeuA-like_post-cat"/>
</dbReference>
<keyword evidence="7 10" id="KW-0808">Transferase</keyword>
<comment type="caution">
    <text evidence="12">The sequence shown here is derived from an EMBL/GenBank/DDBJ whole genome shotgun (WGS) entry which is preliminary data.</text>
</comment>
<dbReference type="EMBL" id="JAUSZI010000002">
    <property type="protein sequence ID" value="MDQ1029375.1"/>
    <property type="molecule type" value="Genomic_DNA"/>
</dbReference>
<keyword evidence="10" id="KW-0963">Cytoplasm</keyword>
<keyword evidence="10" id="KW-0460">Magnesium</keyword>
<evidence type="ECO:0000256" key="10">
    <source>
        <dbReference type="HAMAP-Rule" id="MF_00572"/>
    </source>
</evidence>
<keyword evidence="5 10" id="KW-0432">Leucine biosynthesis</keyword>
<gene>
    <name evidence="10" type="primary">leuA</name>
    <name evidence="12" type="ORF">QF035_006957</name>
</gene>
<dbReference type="NCBIfam" id="NF002991">
    <property type="entry name" value="PRK03739.1"/>
    <property type="match status" value="1"/>
</dbReference>
<evidence type="ECO:0000256" key="2">
    <source>
        <dbReference type="ARBA" id="ARBA00004689"/>
    </source>
</evidence>
<sequence length="573" mass="63267">MANRQQPTSMPIHKYRPYDQVDIADRTWPGNRITVAPRWLSTDLRDGNQALIDPMSPARKREMFDLLVKMGYKEIEVGFPASGETDFAFVRSIIEDEDAIPDDVTISVLTQAREDLIERTVESLKGAKRATVHLYNATAPVFRRVVFRGSKDDIKQIAVDGTRLVVEYAEKLLGPETTFGYQYSPEIFTDTELDFALEVCEAVMDVWQPGPGREIILNLPATVERSTPSTHADRFEWMSRNLSRREYVCLSVHPHNDRGTAVAAAELALMAGADRIEGCLFGQGERTGNVDLVTLGMNLFSQGVDPQIDFSDIDEVRRTAEYCNQMEVHPRHPYVGDLVYTSFSGSHQDAIKKGFDAMEADAAAKGVTVDDIEWAVPYLPIDPKDVGRSYEAVIRVNSQSGKGGIAYVLKNDHSLDLPRRMQIEFSKIIQAKTDAEGGEVTGKDIWAVFQDEYLPNAQNPWGRIQVSNGQSTTDRDGVDTLTVEAEVDGTETVLVGTGNGPISAFFHALQGIGIDARLLDYQEHTMSEGASAQAASYIEVAIGDKVLWGIGIDANTTRASLKAVVSAVNRATR</sequence>
<dbReference type="InterPro" id="IPR013709">
    <property type="entry name" value="2-isopropylmalate_synth_dimer"/>
</dbReference>
<dbReference type="SUPFAM" id="SSF51569">
    <property type="entry name" value="Aldolase"/>
    <property type="match status" value="1"/>
</dbReference>
<evidence type="ECO:0000256" key="6">
    <source>
        <dbReference type="ARBA" id="ARBA00022605"/>
    </source>
</evidence>
<evidence type="ECO:0000256" key="7">
    <source>
        <dbReference type="ARBA" id="ARBA00022679"/>
    </source>
</evidence>
<dbReference type="Gene3D" id="3.30.160.270">
    <property type="match status" value="1"/>
</dbReference>
<dbReference type="RefSeq" id="WP_307524542.1">
    <property type="nucleotide sequence ID" value="NZ_JAUSZI010000002.1"/>
</dbReference>
<dbReference type="Gene3D" id="3.20.20.70">
    <property type="entry name" value="Aldolase class I"/>
    <property type="match status" value="1"/>
</dbReference>
<feature type="binding site" evidence="10">
    <location>
        <position position="289"/>
    </location>
    <ligand>
        <name>Mg(2+)</name>
        <dbReference type="ChEBI" id="CHEBI:18420"/>
    </ligand>
</feature>
<dbReference type="SUPFAM" id="SSF89000">
    <property type="entry name" value="post-HMGL domain-like"/>
    <property type="match status" value="1"/>
</dbReference>
<dbReference type="SUPFAM" id="SSF110921">
    <property type="entry name" value="2-isopropylmalate synthase LeuA, allosteric (dimerisation) domain"/>
    <property type="match status" value="1"/>
</dbReference>
<dbReference type="EC" id="2.3.3.13" evidence="4 10"/>
<reference evidence="12 13" key="1">
    <citation type="submission" date="2023-07" db="EMBL/GenBank/DDBJ databases">
        <title>Comparative genomics of wheat-associated soil bacteria to identify genetic determinants of phenazine resistance.</title>
        <authorList>
            <person name="Mouncey N."/>
        </authorList>
    </citation>
    <scope>NUCLEOTIDE SEQUENCE [LARGE SCALE GENOMIC DNA]</scope>
    <source>
        <strain evidence="12 13">V2I4</strain>
    </source>
</reference>
<comment type="cofactor">
    <cofactor evidence="10">
        <name>Mg(2+)</name>
        <dbReference type="ChEBI" id="CHEBI:18420"/>
    </cofactor>
</comment>
<comment type="similarity">
    <text evidence="3 10">Belongs to the alpha-IPM synthase/homocitrate synthase family. LeuA type 2 subfamily.</text>
</comment>
<evidence type="ECO:0000313" key="13">
    <source>
        <dbReference type="Proteomes" id="UP001230328"/>
    </source>
</evidence>
<comment type="catalytic activity">
    <reaction evidence="1 10">
        <text>3-methyl-2-oxobutanoate + acetyl-CoA + H2O = (2S)-2-isopropylmalate + CoA + H(+)</text>
        <dbReference type="Rhea" id="RHEA:21524"/>
        <dbReference type="ChEBI" id="CHEBI:1178"/>
        <dbReference type="ChEBI" id="CHEBI:11851"/>
        <dbReference type="ChEBI" id="CHEBI:15377"/>
        <dbReference type="ChEBI" id="CHEBI:15378"/>
        <dbReference type="ChEBI" id="CHEBI:57287"/>
        <dbReference type="ChEBI" id="CHEBI:57288"/>
        <dbReference type="EC" id="2.3.3.13"/>
    </reaction>
</comment>
<keyword evidence="8 10" id="KW-0479">Metal-binding</keyword>
<feature type="region of interest" description="Regulatory domain" evidence="10">
    <location>
        <begin position="456"/>
        <end position="573"/>
    </location>
</feature>
<protein>
    <recommendedName>
        <fullName evidence="4 10">2-isopropylmalate synthase</fullName>
        <ecNumber evidence="4 10">2.3.3.13</ecNumber>
    </recommendedName>
    <alternativeName>
        <fullName evidence="10">Alpha-IPM synthase</fullName>
    </alternativeName>
    <alternativeName>
        <fullName evidence="10">Alpha-isopropylmalate synthase</fullName>
    </alternativeName>
</protein>
<proteinExistence type="inferred from homology"/>
<evidence type="ECO:0000256" key="9">
    <source>
        <dbReference type="ARBA" id="ARBA00023304"/>
    </source>
</evidence>
<dbReference type="HAMAP" id="MF_00572">
    <property type="entry name" value="LeuA_type2"/>
    <property type="match status" value="1"/>
</dbReference>
<dbReference type="InterPro" id="IPR036230">
    <property type="entry name" value="LeuA_allosteric_dom_sf"/>
</dbReference>
<keyword evidence="13" id="KW-1185">Reference proteome</keyword>
<dbReference type="PROSITE" id="PS50991">
    <property type="entry name" value="PYR_CT"/>
    <property type="match status" value="1"/>
</dbReference>
<dbReference type="NCBIfam" id="TIGR00970">
    <property type="entry name" value="leuA_yeast"/>
    <property type="match status" value="1"/>
</dbReference>
<comment type="subcellular location">
    <subcellularLocation>
        <location evidence="10">Cytoplasm</location>
    </subcellularLocation>
</comment>
<keyword evidence="12" id="KW-0012">Acyltransferase</keyword>
<evidence type="ECO:0000256" key="5">
    <source>
        <dbReference type="ARBA" id="ARBA00022430"/>
    </source>
</evidence>
<dbReference type="GO" id="GO:0003852">
    <property type="term" value="F:2-isopropylmalate synthase activity"/>
    <property type="evidence" value="ECO:0007669"/>
    <property type="project" value="UniProtKB-EC"/>
</dbReference>
<dbReference type="Pfam" id="PF00682">
    <property type="entry name" value="HMGL-like"/>
    <property type="match status" value="1"/>
</dbReference>
<dbReference type="Pfam" id="PF08502">
    <property type="entry name" value="LeuA_dimer"/>
    <property type="match status" value="1"/>
</dbReference>
<name>A0ABU0T0N2_9ACTN</name>
<dbReference type="PANTHER" id="PTHR46911:SF1">
    <property type="entry name" value="2-ISOPROPYLMALATE SYNTHASE"/>
    <property type="match status" value="1"/>
</dbReference>
<keyword evidence="9 10" id="KW-0100">Branched-chain amino acid biosynthesis</keyword>
<evidence type="ECO:0000256" key="8">
    <source>
        <dbReference type="ARBA" id="ARBA00022723"/>
    </source>
</evidence>
<organism evidence="12 13">
    <name type="scientific">Streptomyces umbrinus</name>
    <dbReference type="NCBI Taxonomy" id="67370"/>
    <lineage>
        <taxon>Bacteria</taxon>
        <taxon>Bacillati</taxon>
        <taxon>Actinomycetota</taxon>
        <taxon>Actinomycetes</taxon>
        <taxon>Kitasatosporales</taxon>
        <taxon>Streptomycetaceae</taxon>
        <taxon>Streptomyces</taxon>
        <taxon>Streptomyces phaeochromogenes group</taxon>
    </lineage>
</organism>
<feature type="domain" description="Pyruvate carboxyltransferase" evidence="11">
    <location>
        <begin position="37"/>
        <end position="314"/>
    </location>
</feature>
<dbReference type="InterPro" id="IPR002034">
    <property type="entry name" value="AIPM/Hcit_synth_CS"/>
</dbReference>
<feature type="binding site" evidence="10">
    <location>
        <position position="46"/>
    </location>
    <ligand>
        <name>Mg(2+)</name>
        <dbReference type="ChEBI" id="CHEBI:18420"/>
    </ligand>
</feature>
<accession>A0ABU0T0N2</accession>
<dbReference type="InterPro" id="IPR013785">
    <property type="entry name" value="Aldolase_TIM"/>
</dbReference>
<dbReference type="InterPro" id="IPR005668">
    <property type="entry name" value="IPM_Synthase"/>
</dbReference>